<proteinExistence type="predicted"/>
<organism evidence="1 2">
    <name type="scientific">Lindgomyces ingoldianus</name>
    <dbReference type="NCBI Taxonomy" id="673940"/>
    <lineage>
        <taxon>Eukaryota</taxon>
        <taxon>Fungi</taxon>
        <taxon>Dikarya</taxon>
        <taxon>Ascomycota</taxon>
        <taxon>Pezizomycotina</taxon>
        <taxon>Dothideomycetes</taxon>
        <taxon>Pleosporomycetidae</taxon>
        <taxon>Pleosporales</taxon>
        <taxon>Lindgomycetaceae</taxon>
        <taxon>Lindgomyces</taxon>
    </lineage>
</organism>
<name>A0ACB6QYK8_9PLEO</name>
<dbReference type="Proteomes" id="UP000799755">
    <property type="component" value="Unassembled WGS sequence"/>
</dbReference>
<keyword evidence="2" id="KW-1185">Reference proteome</keyword>
<comment type="caution">
    <text evidence="1">The sequence shown here is derived from an EMBL/GenBank/DDBJ whole genome shotgun (WGS) entry which is preliminary data.</text>
</comment>
<sequence>MPPAARSLRQRAVTNENDENAGTTRLTRAKTAALGSHETSSDLPKKGLQTKKSTAGFGANGTTRKRAALGDVSNVTKNEGLGAASKDGKKPLASKGGLVSKAAHPTKIQKPSRANSTRSVLAPKEKNNASSELKRPASGSGIGGHATKKRNTSASSSKSLKEEDPEESENIAPVQQAKASVVVEVEITKAAGIKHERTKSQAIEVFEEVEQPAIQEEVPDLDNEDIDDPLMVSEYVVEIFEYLKELEITTMANPDYMDNQNELEWKMRGILVDWLLEVHTRFRLLPETLFLAVNIIDRFLSTKIVQLDRLQLVGVTAMFIASKYEEVLSPHVQNFRHVADDGFTEEEILSAERFVLAALNYDLSYPNPMNFLRRISKADNYDIQTRTLGKYLLEISCLDYRFIAHPPSQVAAAAMYLARLVLDRGEWDATLAHYAGYTEEEIQPVLQLMIDYLSGPVVHEAFFKKYASKKFLKASIVLRRWAKEYVIQYGNVLHEESKSRK</sequence>
<evidence type="ECO:0000313" key="2">
    <source>
        <dbReference type="Proteomes" id="UP000799755"/>
    </source>
</evidence>
<protein>
    <submittedName>
        <fullName evidence="1">A/B/D/E cyclin</fullName>
    </submittedName>
</protein>
<evidence type="ECO:0000313" key="1">
    <source>
        <dbReference type="EMBL" id="KAF2472006.1"/>
    </source>
</evidence>
<dbReference type="EMBL" id="MU003503">
    <property type="protein sequence ID" value="KAF2472006.1"/>
    <property type="molecule type" value="Genomic_DNA"/>
</dbReference>
<gene>
    <name evidence="1" type="ORF">BDR25DRAFT_17212</name>
</gene>
<reference evidence="1" key="1">
    <citation type="journal article" date="2020" name="Stud. Mycol.">
        <title>101 Dothideomycetes genomes: a test case for predicting lifestyles and emergence of pathogens.</title>
        <authorList>
            <person name="Haridas S."/>
            <person name="Albert R."/>
            <person name="Binder M."/>
            <person name="Bloem J."/>
            <person name="Labutti K."/>
            <person name="Salamov A."/>
            <person name="Andreopoulos B."/>
            <person name="Baker S."/>
            <person name="Barry K."/>
            <person name="Bills G."/>
            <person name="Bluhm B."/>
            <person name="Cannon C."/>
            <person name="Castanera R."/>
            <person name="Culley D."/>
            <person name="Daum C."/>
            <person name="Ezra D."/>
            <person name="Gonzalez J."/>
            <person name="Henrissat B."/>
            <person name="Kuo A."/>
            <person name="Liang C."/>
            <person name="Lipzen A."/>
            <person name="Lutzoni F."/>
            <person name="Magnuson J."/>
            <person name="Mondo S."/>
            <person name="Nolan M."/>
            <person name="Ohm R."/>
            <person name="Pangilinan J."/>
            <person name="Park H.-J."/>
            <person name="Ramirez L."/>
            <person name="Alfaro M."/>
            <person name="Sun H."/>
            <person name="Tritt A."/>
            <person name="Yoshinaga Y."/>
            <person name="Zwiers L.-H."/>
            <person name="Turgeon B."/>
            <person name="Goodwin S."/>
            <person name="Spatafora J."/>
            <person name="Crous P."/>
            <person name="Grigoriev I."/>
        </authorList>
    </citation>
    <scope>NUCLEOTIDE SEQUENCE</scope>
    <source>
        <strain evidence="1">ATCC 200398</strain>
    </source>
</reference>
<accession>A0ACB6QYK8</accession>